<protein>
    <submittedName>
        <fullName evidence="1">Uncharacterized protein</fullName>
    </submittedName>
</protein>
<dbReference type="InterPro" id="IPR027417">
    <property type="entry name" value="P-loop_NTPase"/>
</dbReference>
<sequence>MLLVDEPDCRAGVGRLPAINVGLPRTATLWLSHVLAQLGVRSLHCNVGPAPAGVYSCVHPRGTSWRLAQSYKLALEQSNASLVPSWVHSYAAWGDLPWYFAPASFLQALAPNATYFASTRDVEAWLRSVATTLEQPLLRAIHRTNWSCATPPVYGTEIHSPRVRGPPLGAYLVLLEYSHKLFTTSHNIDALELLCSGRSGTLDIPRLRRLMRFTFTEHHKRLEQSFPQITYINPAVDGWLNTTYAVVSRLGLHRHCVNKTLAQHLISRPLKH</sequence>
<evidence type="ECO:0000313" key="1">
    <source>
        <dbReference type="EMBL" id="KAL1526345.1"/>
    </source>
</evidence>
<reference evidence="1 2" key="1">
    <citation type="journal article" date="2024" name="Science">
        <title>Giant polyketide synthase enzymes in the biosynthesis of giant marine polyether toxins.</title>
        <authorList>
            <person name="Fallon T.R."/>
            <person name="Shende V.V."/>
            <person name="Wierzbicki I.H."/>
            <person name="Pendleton A.L."/>
            <person name="Watervoot N.F."/>
            <person name="Auber R.P."/>
            <person name="Gonzalez D.J."/>
            <person name="Wisecaver J.H."/>
            <person name="Moore B.S."/>
        </authorList>
    </citation>
    <scope>NUCLEOTIDE SEQUENCE [LARGE SCALE GENOMIC DNA]</scope>
    <source>
        <strain evidence="1 2">12B1</strain>
    </source>
</reference>
<dbReference type="InterPro" id="IPR040632">
    <property type="entry name" value="Sulfotransfer_4"/>
</dbReference>
<organism evidence="1 2">
    <name type="scientific">Prymnesium parvum</name>
    <name type="common">Toxic golden alga</name>
    <dbReference type="NCBI Taxonomy" id="97485"/>
    <lineage>
        <taxon>Eukaryota</taxon>
        <taxon>Haptista</taxon>
        <taxon>Haptophyta</taxon>
        <taxon>Prymnesiophyceae</taxon>
        <taxon>Prymnesiales</taxon>
        <taxon>Prymnesiaceae</taxon>
        <taxon>Prymnesium</taxon>
    </lineage>
</organism>
<gene>
    <name evidence="1" type="ORF">AB1Y20_015059</name>
</gene>
<dbReference type="AlphaFoldDB" id="A0AB34K093"/>
<dbReference type="Proteomes" id="UP001515480">
    <property type="component" value="Unassembled WGS sequence"/>
</dbReference>
<accession>A0AB34K093</accession>
<evidence type="ECO:0000313" key="2">
    <source>
        <dbReference type="Proteomes" id="UP001515480"/>
    </source>
</evidence>
<name>A0AB34K093_PRYPA</name>
<dbReference type="Pfam" id="PF17784">
    <property type="entry name" value="Sulfotransfer_4"/>
    <property type="match status" value="1"/>
</dbReference>
<dbReference type="SUPFAM" id="SSF52540">
    <property type="entry name" value="P-loop containing nucleoside triphosphate hydrolases"/>
    <property type="match status" value="1"/>
</dbReference>
<dbReference type="EMBL" id="JBGBPQ010000003">
    <property type="protein sequence ID" value="KAL1526345.1"/>
    <property type="molecule type" value="Genomic_DNA"/>
</dbReference>
<dbReference type="Gene3D" id="3.40.50.300">
    <property type="entry name" value="P-loop containing nucleotide triphosphate hydrolases"/>
    <property type="match status" value="1"/>
</dbReference>
<proteinExistence type="predicted"/>
<keyword evidence="2" id="KW-1185">Reference proteome</keyword>
<comment type="caution">
    <text evidence="1">The sequence shown here is derived from an EMBL/GenBank/DDBJ whole genome shotgun (WGS) entry which is preliminary data.</text>
</comment>